<evidence type="ECO:0000256" key="2">
    <source>
        <dbReference type="SAM" id="Phobius"/>
    </source>
</evidence>
<keyword evidence="2" id="KW-1133">Transmembrane helix</keyword>
<keyword evidence="4" id="KW-1185">Reference proteome</keyword>
<proteinExistence type="predicted"/>
<gene>
    <name evidence="3" type="ORF">QDH73_10230</name>
</gene>
<feature type="transmembrane region" description="Helical" evidence="2">
    <location>
        <begin position="252"/>
        <end position="279"/>
    </location>
</feature>
<sequence>MFFEAENNLKVLEGILNKYWGADERCKFKIDFGISDDNFILFIDSLSIIREIYNHPKTWDSLSLLQAQNSTELLGMCKYFNDLEGSTERGLQNPIETMYLYSLRLFYEVDFRINDEPAHSTLFNEHLLDQIKTNIANNSKNESYSSNFRKKLNKIIFSVPYDILKDLYNSEEIKLFSEFDEKKKAASQTLEEIKEYSDNLNEQISKLDKKLEIRQTKVERLEDTLKNQQSHLNFAGLSEGFHNLLKQKEKEAYSLFVGLIVMGLVMIAPLICTIFSLLPETILQEKNALNHMLKLVPFISLEVILIYFFRVILQNYKSVKAQILQIELRRTLCQFIESYTDYSKDVKGDKESNPLEKFENLIFSGIISDAENLPSTFDGMDQIGKLLSSLKSK</sequence>
<name>A0ABT9GES1_9GAMM</name>
<keyword evidence="2" id="KW-0472">Membrane</keyword>
<protein>
    <submittedName>
        <fullName evidence="3">Uncharacterized protein</fullName>
    </submittedName>
</protein>
<feature type="transmembrane region" description="Helical" evidence="2">
    <location>
        <begin position="291"/>
        <end position="313"/>
    </location>
</feature>
<feature type="coiled-coil region" evidence="1">
    <location>
        <begin position="179"/>
        <end position="224"/>
    </location>
</feature>
<comment type="caution">
    <text evidence="3">The sequence shown here is derived from an EMBL/GenBank/DDBJ whole genome shotgun (WGS) entry which is preliminary data.</text>
</comment>
<reference evidence="3 4" key="1">
    <citation type="submission" date="2023-04" db="EMBL/GenBank/DDBJ databases">
        <title>Novel Pseudoalteromonas species isolated from Pacific coral.</title>
        <authorList>
            <person name="Videau P."/>
            <person name="Shlafstein M.D."/>
            <person name="Oline D.K."/>
            <person name="Strangman W.K."/>
            <person name="Hahnke R.L."/>
            <person name="Saw J.H."/>
            <person name="Ushijima B."/>
        </authorList>
    </citation>
    <scope>NUCLEOTIDE SEQUENCE [LARGE SCALE GENOMIC DNA]</scope>
    <source>
        <strain evidence="3 4">LMG 14908</strain>
    </source>
</reference>
<organism evidence="3 4">
    <name type="scientific">Pseudoalteromonas distincta</name>
    <dbReference type="NCBI Taxonomy" id="77608"/>
    <lineage>
        <taxon>Bacteria</taxon>
        <taxon>Pseudomonadati</taxon>
        <taxon>Pseudomonadota</taxon>
        <taxon>Gammaproteobacteria</taxon>
        <taxon>Alteromonadales</taxon>
        <taxon>Pseudoalteromonadaceae</taxon>
        <taxon>Pseudoalteromonas</taxon>
    </lineage>
</organism>
<evidence type="ECO:0000313" key="4">
    <source>
        <dbReference type="Proteomes" id="UP001242314"/>
    </source>
</evidence>
<accession>A0ABT9GES1</accession>
<evidence type="ECO:0000256" key="1">
    <source>
        <dbReference type="SAM" id="Coils"/>
    </source>
</evidence>
<keyword evidence="2" id="KW-0812">Transmembrane</keyword>
<evidence type="ECO:0000313" key="3">
    <source>
        <dbReference type="EMBL" id="MDP4484388.1"/>
    </source>
</evidence>
<keyword evidence="1" id="KW-0175">Coiled coil</keyword>
<dbReference type="EMBL" id="JASGWX010000007">
    <property type="protein sequence ID" value="MDP4484388.1"/>
    <property type="molecule type" value="Genomic_DNA"/>
</dbReference>
<dbReference type="Proteomes" id="UP001242314">
    <property type="component" value="Unassembled WGS sequence"/>
</dbReference>
<dbReference type="RefSeq" id="WP_052201205.1">
    <property type="nucleotide sequence ID" value="NZ_JASGWX010000007.1"/>
</dbReference>